<dbReference type="SUPFAM" id="SSF55729">
    <property type="entry name" value="Acyl-CoA N-acyltransferases (Nat)"/>
    <property type="match status" value="1"/>
</dbReference>
<protein>
    <submittedName>
        <fullName evidence="3">GNAT family N-acetyltransferase</fullName>
        <ecNumber evidence="3">2.3.1.-</ecNumber>
    </submittedName>
</protein>
<dbReference type="InterPro" id="IPR051554">
    <property type="entry name" value="Acetyltransferase_Eis"/>
</dbReference>
<evidence type="ECO:0000256" key="1">
    <source>
        <dbReference type="SAM" id="MobiDB-lite"/>
    </source>
</evidence>
<feature type="region of interest" description="Disordered" evidence="1">
    <location>
        <begin position="1"/>
        <end position="22"/>
    </location>
</feature>
<dbReference type="InterPro" id="IPR041380">
    <property type="entry name" value="Acetyltransf_17"/>
</dbReference>
<name>A0ABT8EWI1_9ACTN</name>
<evidence type="ECO:0000313" key="3">
    <source>
        <dbReference type="EMBL" id="MDN4162540.1"/>
    </source>
</evidence>
<dbReference type="GO" id="GO:0016746">
    <property type="term" value="F:acyltransferase activity"/>
    <property type="evidence" value="ECO:0007669"/>
    <property type="project" value="UniProtKB-KW"/>
</dbReference>
<evidence type="ECO:0000259" key="2">
    <source>
        <dbReference type="PROSITE" id="PS51186"/>
    </source>
</evidence>
<dbReference type="Proteomes" id="UP001168537">
    <property type="component" value="Unassembled WGS sequence"/>
</dbReference>
<dbReference type="PROSITE" id="PS51186">
    <property type="entry name" value="GNAT"/>
    <property type="match status" value="1"/>
</dbReference>
<accession>A0ABT8EWI1</accession>
<feature type="domain" description="N-acetyltransferase" evidence="2">
    <location>
        <begin position="10"/>
        <end position="156"/>
    </location>
</feature>
<organism evidence="3 4">
    <name type="scientific">Nocardioides abyssi</name>
    <dbReference type="NCBI Taxonomy" id="3058370"/>
    <lineage>
        <taxon>Bacteria</taxon>
        <taxon>Bacillati</taxon>
        <taxon>Actinomycetota</taxon>
        <taxon>Actinomycetes</taxon>
        <taxon>Propionibacteriales</taxon>
        <taxon>Nocardioidaceae</taxon>
        <taxon>Nocardioides</taxon>
    </lineage>
</organism>
<reference evidence="3" key="1">
    <citation type="submission" date="2023-06" db="EMBL/GenBank/DDBJ databases">
        <title>Draft genome sequence of Nocardioides sp. SOB72.</title>
        <authorList>
            <person name="Zhang G."/>
        </authorList>
    </citation>
    <scope>NUCLEOTIDE SEQUENCE</scope>
    <source>
        <strain evidence="3">SOB72</strain>
    </source>
</reference>
<dbReference type="Gene3D" id="3.40.630.30">
    <property type="match status" value="2"/>
</dbReference>
<keyword evidence="4" id="KW-1185">Reference proteome</keyword>
<dbReference type="InterPro" id="IPR000182">
    <property type="entry name" value="GNAT_dom"/>
</dbReference>
<proteinExistence type="predicted"/>
<dbReference type="EMBL" id="JAUHJR010000006">
    <property type="protein sequence ID" value="MDN4162540.1"/>
    <property type="molecule type" value="Genomic_DNA"/>
</dbReference>
<dbReference type="Pfam" id="PF13527">
    <property type="entry name" value="Acetyltransf_9"/>
    <property type="match status" value="1"/>
</dbReference>
<dbReference type="RefSeq" id="WP_300961704.1">
    <property type="nucleotide sequence ID" value="NZ_JAUHJR010000006.1"/>
</dbReference>
<dbReference type="InterPro" id="IPR016181">
    <property type="entry name" value="Acyl_CoA_acyltransferase"/>
</dbReference>
<dbReference type="EC" id="2.3.1.-" evidence="3"/>
<keyword evidence="3" id="KW-0808">Transferase</keyword>
<dbReference type="Gene3D" id="3.30.1050.10">
    <property type="entry name" value="SCP2 sterol-binding domain"/>
    <property type="match status" value="1"/>
</dbReference>
<sequence length="409" mass="43091">MTSTANGAGRVTRRATAEDRDQWAALGTEAFGHLPPGSPPPPPGPWPRPYHRPWGVFEDGRLVARVGGVEMASWFHGTQVPTCGIDNVAVAAEHRGSGLLAGLLAAVLAEGAERGEPLSGLYPTAPGIYRRLGYEVVTALDEVDLLTADLAAVRPPTDGTTVRRATVADVPAVRAVYDAWAAAQNGPLTRRGPLFAATDEELLAAVSGITVAEAADGRVTGFVAWDRGTGYEEDARITVRDLVGLTGDAHRALWRVIGSFATVAPTVRVTTSGADAARLVLPGYPWRRVVHRPYMLRVHDPARALTGLRLAPGSWEVPFRVAGDPLGTMDGGYLLRTDDAGGHPVSTCTAADVPADAAAYTPQGLALAYAGTQDSANLRLAGHLSGRTDDDGVLDLLLGGRPVHVRDYY</sequence>
<evidence type="ECO:0000313" key="4">
    <source>
        <dbReference type="Proteomes" id="UP001168537"/>
    </source>
</evidence>
<gene>
    <name evidence="3" type="ORF">QWY29_14325</name>
</gene>
<keyword evidence="3" id="KW-0012">Acyltransferase</keyword>
<comment type="caution">
    <text evidence="3">The sequence shown here is derived from an EMBL/GenBank/DDBJ whole genome shotgun (WGS) entry which is preliminary data.</text>
</comment>
<dbReference type="Pfam" id="PF17668">
    <property type="entry name" value="Acetyltransf_17"/>
    <property type="match status" value="1"/>
</dbReference>
<dbReference type="PANTHER" id="PTHR37817:SF1">
    <property type="entry name" value="N-ACETYLTRANSFERASE EIS"/>
    <property type="match status" value="1"/>
</dbReference>
<dbReference type="InterPro" id="IPR036527">
    <property type="entry name" value="SCP2_sterol-bd_dom_sf"/>
</dbReference>
<dbReference type="PANTHER" id="PTHR37817">
    <property type="entry name" value="N-ACETYLTRANSFERASE EIS"/>
    <property type="match status" value="1"/>
</dbReference>